<keyword evidence="10" id="KW-1185">Reference proteome</keyword>
<proteinExistence type="predicted"/>
<sequence>MLSQILAISALNLRSIPERWGPSLVIVIGLAGVVAVFTALLAMAQGFTATLQDAGSDQNAIVLRGGSGAELNSGFGGDTADLIKLGPGIRKGSDGKPLASGELMVITELFKKGETRNGSNVTMRGVEPASFELRPQVQIVEGRRFESGLREVIVGAGVARQFEGVGVGETLRMRGSDWKVVGVFESGDVNESEIWVDAGSAQSAFNRGNGFSAVRVGLTSPEALETLSAALADDPRLTVEVLNERTYYSNQTRGVRGQIMVLAVFVTAIMAIGAIFAALNTMYSAVATRTREIATLRAIGFGSLPVLVSVMIEAMLLSLLGGAIGAGIAWLLFDNLSVSTLNQGSFTQVVFAFQVSIGLVLSGLVIAVLIGFVGGLLPAIRAARLPVTTALRAG</sequence>
<keyword evidence="2" id="KW-1003">Cell membrane</keyword>
<comment type="subcellular location">
    <subcellularLocation>
        <location evidence="1">Cell membrane</location>
        <topology evidence="1">Multi-pass membrane protein</topology>
    </subcellularLocation>
</comment>
<dbReference type="InterPro" id="IPR050250">
    <property type="entry name" value="Macrolide_Exporter_MacB"/>
</dbReference>
<feature type="domain" description="ABC3 transporter permease C-terminal" evidence="7">
    <location>
        <begin position="265"/>
        <end position="386"/>
    </location>
</feature>
<dbReference type="RefSeq" id="WP_248211512.1">
    <property type="nucleotide sequence ID" value="NZ_JALNMH010000020.1"/>
</dbReference>
<evidence type="ECO:0000256" key="4">
    <source>
        <dbReference type="ARBA" id="ARBA00022989"/>
    </source>
</evidence>
<dbReference type="PANTHER" id="PTHR30572:SF15">
    <property type="entry name" value="ABC TRANSPORTER PERMEASE"/>
    <property type="match status" value="1"/>
</dbReference>
<evidence type="ECO:0000256" key="2">
    <source>
        <dbReference type="ARBA" id="ARBA00022475"/>
    </source>
</evidence>
<protein>
    <submittedName>
        <fullName evidence="9">ABC transporter permease</fullName>
    </submittedName>
</protein>
<dbReference type="Proteomes" id="UP001431449">
    <property type="component" value="Unassembled WGS sequence"/>
</dbReference>
<dbReference type="InterPro" id="IPR025857">
    <property type="entry name" value="MacB_PCD"/>
</dbReference>
<name>A0ABT0GM63_9GAMM</name>
<feature type="transmembrane region" description="Helical" evidence="6">
    <location>
        <begin position="20"/>
        <end position="44"/>
    </location>
</feature>
<keyword evidence="5 6" id="KW-0472">Membrane</keyword>
<dbReference type="Pfam" id="PF12704">
    <property type="entry name" value="MacB_PCD"/>
    <property type="match status" value="1"/>
</dbReference>
<evidence type="ECO:0000313" key="9">
    <source>
        <dbReference type="EMBL" id="MCK7595513.1"/>
    </source>
</evidence>
<dbReference type="Pfam" id="PF02687">
    <property type="entry name" value="FtsX"/>
    <property type="match status" value="1"/>
</dbReference>
<evidence type="ECO:0000259" key="7">
    <source>
        <dbReference type="Pfam" id="PF02687"/>
    </source>
</evidence>
<accession>A0ABT0GM63</accession>
<dbReference type="InterPro" id="IPR003838">
    <property type="entry name" value="ABC3_permease_C"/>
</dbReference>
<dbReference type="PANTHER" id="PTHR30572">
    <property type="entry name" value="MEMBRANE COMPONENT OF TRANSPORTER-RELATED"/>
    <property type="match status" value="1"/>
</dbReference>
<dbReference type="EMBL" id="JALNMH010000020">
    <property type="protein sequence ID" value="MCK7595513.1"/>
    <property type="molecule type" value="Genomic_DNA"/>
</dbReference>
<gene>
    <name evidence="9" type="ORF">M0G41_17800</name>
</gene>
<evidence type="ECO:0000259" key="8">
    <source>
        <dbReference type="Pfam" id="PF12704"/>
    </source>
</evidence>
<reference evidence="9" key="1">
    <citation type="submission" date="2022-04" db="EMBL/GenBank/DDBJ databases">
        <title>Lysobacter sp. CAU 1642 isolated from sea sand.</title>
        <authorList>
            <person name="Kim W."/>
        </authorList>
    </citation>
    <scope>NUCLEOTIDE SEQUENCE</scope>
    <source>
        <strain evidence="9">CAU 1642</strain>
    </source>
</reference>
<evidence type="ECO:0000256" key="3">
    <source>
        <dbReference type="ARBA" id="ARBA00022692"/>
    </source>
</evidence>
<organism evidence="9 10">
    <name type="scientific">Pseudomarimonas salicorniae</name>
    <dbReference type="NCBI Taxonomy" id="2933270"/>
    <lineage>
        <taxon>Bacteria</taxon>
        <taxon>Pseudomonadati</taxon>
        <taxon>Pseudomonadota</taxon>
        <taxon>Gammaproteobacteria</taxon>
        <taxon>Lysobacterales</taxon>
        <taxon>Lysobacteraceae</taxon>
        <taxon>Pseudomarimonas</taxon>
    </lineage>
</organism>
<evidence type="ECO:0000313" key="10">
    <source>
        <dbReference type="Proteomes" id="UP001431449"/>
    </source>
</evidence>
<feature type="transmembrane region" description="Helical" evidence="6">
    <location>
        <begin position="259"/>
        <end position="283"/>
    </location>
</feature>
<comment type="caution">
    <text evidence="9">The sequence shown here is derived from an EMBL/GenBank/DDBJ whole genome shotgun (WGS) entry which is preliminary data.</text>
</comment>
<feature type="domain" description="MacB-like periplasmic core" evidence="8">
    <location>
        <begin position="24"/>
        <end position="232"/>
    </location>
</feature>
<feature type="transmembrane region" description="Helical" evidence="6">
    <location>
        <begin position="304"/>
        <end position="333"/>
    </location>
</feature>
<evidence type="ECO:0000256" key="5">
    <source>
        <dbReference type="ARBA" id="ARBA00023136"/>
    </source>
</evidence>
<evidence type="ECO:0000256" key="1">
    <source>
        <dbReference type="ARBA" id="ARBA00004651"/>
    </source>
</evidence>
<keyword evidence="3 6" id="KW-0812">Transmembrane</keyword>
<keyword evidence="4 6" id="KW-1133">Transmembrane helix</keyword>
<evidence type="ECO:0000256" key="6">
    <source>
        <dbReference type="SAM" id="Phobius"/>
    </source>
</evidence>
<feature type="transmembrane region" description="Helical" evidence="6">
    <location>
        <begin position="353"/>
        <end position="377"/>
    </location>
</feature>